<dbReference type="GO" id="GO:0015910">
    <property type="term" value="P:long-chain fatty acid import into peroxisome"/>
    <property type="evidence" value="ECO:0007669"/>
    <property type="project" value="TreeGrafter"/>
</dbReference>
<dbReference type="SUPFAM" id="SSF90123">
    <property type="entry name" value="ABC transporter transmembrane region"/>
    <property type="match status" value="1"/>
</dbReference>
<dbReference type="GO" id="GO:0005778">
    <property type="term" value="C:peroxisomal membrane"/>
    <property type="evidence" value="ECO:0007669"/>
    <property type="project" value="TreeGrafter"/>
</dbReference>
<dbReference type="GO" id="GO:0016887">
    <property type="term" value="F:ATP hydrolysis activity"/>
    <property type="evidence" value="ECO:0007669"/>
    <property type="project" value="InterPro"/>
</dbReference>
<dbReference type="SUPFAM" id="SSF52540">
    <property type="entry name" value="P-loop containing nucleoside triphosphate hydrolases"/>
    <property type="match status" value="1"/>
</dbReference>
<keyword evidence="5" id="KW-0067">ATP-binding</keyword>
<keyword evidence="3 8" id="KW-0812">Transmembrane</keyword>
<dbReference type="InterPro" id="IPR036640">
    <property type="entry name" value="ABC1_TM_sf"/>
</dbReference>
<dbReference type="GO" id="GO:0007031">
    <property type="term" value="P:peroxisome organization"/>
    <property type="evidence" value="ECO:0007669"/>
    <property type="project" value="TreeGrafter"/>
</dbReference>
<evidence type="ECO:0000256" key="3">
    <source>
        <dbReference type="ARBA" id="ARBA00022692"/>
    </source>
</evidence>
<dbReference type="GO" id="GO:0140359">
    <property type="term" value="F:ABC-type transporter activity"/>
    <property type="evidence" value="ECO:0007669"/>
    <property type="project" value="InterPro"/>
</dbReference>
<dbReference type="Gene3D" id="1.20.1560.10">
    <property type="entry name" value="ABC transporter type 1, transmembrane domain"/>
    <property type="match status" value="1"/>
</dbReference>
<dbReference type="PROSITE" id="PS50929">
    <property type="entry name" value="ABC_TM1F"/>
    <property type="match status" value="1"/>
</dbReference>
<dbReference type="PROSITE" id="PS50893">
    <property type="entry name" value="ABC_TRANSPORTER_2"/>
    <property type="match status" value="1"/>
</dbReference>
<dbReference type="PANTHER" id="PTHR11384">
    <property type="entry name" value="ATP-BINDING CASSETTE, SUB-FAMILY D MEMBER"/>
    <property type="match status" value="1"/>
</dbReference>
<dbReference type="InterPro" id="IPR003593">
    <property type="entry name" value="AAA+_ATPase"/>
</dbReference>
<dbReference type="InterPro" id="IPR050835">
    <property type="entry name" value="ABC_transporter_sub-D"/>
</dbReference>
<feature type="transmembrane region" description="Helical" evidence="8">
    <location>
        <begin position="287"/>
        <end position="313"/>
    </location>
</feature>
<evidence type="ECO:0000256" key="4">
    <source>
        <dbReference type="ARBA" id="ARBA00022741"/>
    </source>
</evidence>
<dbReference type="GO" id="GO:0006635">
    <property type="term" value="P:fatty acid beta-oxidation"/>
    <property type="evidence" value="ECO:0007669"/>
    <property type="project" value="TreeGrafter"/>
</dbReference>
<evidence type="ECO:0000313" key="12">
    <source>
        <dbReference type="Proteomes" id="UP000241769"/>
    </source>
</evidence>
<dbReference type="Pfam" id="PF00005">
    <property type="entry name" value="ABC_tran"/>
    <property type="match status" value="1"/>
</dbReference>
<feature type="transmembrane region" description="Helical" evidence="8">
    <location>
        <begin position="201"/>
        <end position="220"/>
    </location>
</feature>
<dbReference type="Gene3D" id="3.40.50.300">
    <property type="entry name" value="P-loop containing nucleotide triphosphate hydrolases"/>
    <property type="match status" value="1"/>
</dbReference>
<dbReference type="CDD" id="cd03223">
    <property type="entry name" value="ABCD_peroxisomal_ALDP"/>
    <property type="match status" value="1"/>
</dbReference>
<protein>
    <submittedName>
        <fullName evidence="11">Uncharacterized protein</fullName>
    </submittedName>
</protein>
<feature type="domain" description="ABC transporter" evidence="9">
    <location>
        <begin position="393"/>
        <end position="588"/>
    </location>
</feature>
<dbReference type="SMART" id="SM00382">
    <property type="entry name" value="AAA"/>
    <property type="match status" value="1"/>
</dbReference>
<organism evidence="11 12">
    <name type="scientific">Planoprotostelium fungivorum</name>
    <dbReference type="NCBI Taxonomy" id="1890364"/>
    <lineage>
        <taxon>Eukaryota</taxon>
        <taxon>Amoebozoa</taxon>
        <taxon>Evosea</taxon>
        <taxon>Variosea</taxon>
        <taxon>Cavosteliida</taxon>
        <taxon>Cavosteliaceae</taxon>
        <taxon>Planoprotostelium</taxon>
    </lineage>
</organism>
<accession>A0A2P6NVF0</accession>
<comment type="similarity">
    <text evidence="1">Belongs to the ABC transporter superfamily. ABCD family. Peroxisomal fatty acyl CoA transporter (TC 3.A.1.203) subfamily.</text>
</comment>
<proteinExistence type="inferred from homology"/>
<feature type="domain" description="ABC transmembrane type-1" evidence="10">
    <location>
        <begin position="62"/>
        <end position="353"/>
    </location>
</feature>
<name>A0A2P6NVF0_9EUKA</name>
<dbReference type="Proteomes" id="UP000241769">
    <property type="component" value="Unassembled WGS sequence"/>
</dbReference>
<feature type="transmembrane region" description="Helical" evidence="8">
    <location>
        <begin position="58"/>
        <end position="78"/>
    </location>
</feature>
<feature type="transmembrane region" description="Helical" evidence="8">
    <location>
        <begin position="98"/>
        <end position="119"/>
    </location>
</feature>
<keyword evidence="2" id="KW-0813">Transport</keyword>
<keyword evidence="7 8" id="KW-0472">Membrane</keyword>
<dbReference type="GO" id="GO:0005524">
    <property type="term" value="F:ATP binding"/>
    <property type="evidence" value="ECO:0007669"/>
    <property type="project" value="UniProtKB-KW"/>
</dbReference>
<evidence type="ECO:0000259" key="10">
    <source>
        <dbReference type="PROSITE" id="PS50929"/>
    </source>
</evidence>
<evidence type="ECO:0000313" key="11">
    <source>
        <dbReference type="EMBL" id="PRP87933.1"/>
    </source>
</evidence>
<keyword evidence="12" id="KW-1185">Reference proteome</keyword>
<evidence type="ECO:0000256" key="1">
    <source>
        <dbReference type="ARBA" id="ARBA00008575"/>
    </source>
</evidence>
<dbReference type="InterPro" id="IPR003439">
    <property type="entry name" value="ABC_transporter-like_ATP-bd"/>
</dbReference>
<comment type="caution">
    <text evidence="11">The sequence shown here is derived from an EMBL/GenBank/DDBJ whole genome shotgun (WGS) entry which is preliminary data.</text>
</comment>
<dbReference type="AlphaFoldDB" id="A0A2P6NVF0"/>
<evidence type="ECO:0000256" key="6">
    <source>
        <dbReference type="ARBA" id="ARBA00022989"/>
    </source>
</evidence>
<dbReference type="InterPro" id="IPR011527">
    <property type="entry name" value="ABC1_TM_dom"/>
</dbReference>
<evidence type="ECO:0000256" key="5">
    <source>
        <dbReference type="ARBA" id="ARBA00022840"/>
    </source>
</evidence>
<dbReference type="STRING" id="1890364.A0A2P6NVF0"/>
<dbReference type="EMBL" id="MDYQ01000016">
    <property type="protein sequence ID" value="PRP87933.1"/>
    <property type="molecule type" value="Genomic_DNA"/>
</dbReference>
<feature type="transmembrane region" description="Helical" evidence="8">
    <location>
        <begin position="325"/>
        <end position="347"/>
    </location>
</feature>
<dbReference type="InParanoid" id="A0A2P6NVF0"/>
<dbReference type="PANTHER" id="PTHR11384:SF59">
    <property type="entry name" value="LYSOSOMAL COBALAMIN TRANSPORTER ABCD4"/>
    <property type="match status" value="1"/>
</dbReference>
<sequence>MGDYRRLLEGNSPIHRIKDAIFSFRTKNISTASAGNTGFNINFVRQLFTLIKIVFSDVACWLIFALLLILTFISTVSFTGNVTGGFTQSLVDRDKSSFNMVILLAVPVVLGSGLLRAMIQYAQDLISRHWRRKLVTHLHSKYFDGSTFYRLELFHKTIDNPDQRITQDVDKFTVILSDIVMELINSPVNLVLYTYKTWIHVGWYAPFLLLLYFIVGYALTKLVMDPISKLIFVQDIHEGDFRFDHMRVRTFSESVAIYNAGRAEQRRAEEDFEKVLGVRLHVIHWRLLLNSLGYAFSYWGSIVNYIIVSLPILYFPNQEVINSPYFIGVASFNCMMLMYSFSLLIGLAPKLSELAGLTSRIHHLLTDLDSTIREEADESTPAPSATLQGDILFHLKSVSLYTPKEECLFRDLSCSIGRGQNTLITGPNGAGKTSLLRAVMGLWPFFEGNIEYNAGSKAGYIPQKPYIFKANLRQLIAYPSESILELNQDIISCLKEIGLRKILDLYDQEERVDWYNVLSPGEQQSIAFVRLLYQRPHYAFLDECTSSMSEEAEEIAYNMCVQRNITLISVAHRSTIRIDGKGSAGVLNR</sequence>
<gene>
    <name evidence="11" type="ORF">PROFUN_02670</name>
</gene>
<evidence type="ECO:0000256" key="7">
    <source>
        <dbReference type="ARBA" id="ARBA00023136"/>
    </source>
</evidence>
<evidence type="ECO:0000259" key="9">
    <source>
        <dbReference type="PROSITE" id="PS50893"/>
    </source>
</evidence>
<keyword evidence="6 8" id="KW-1133">Transmembrane helix</keyword>
<dbReference type="GO" id="GO:0005324">
    <property type="term" value="F:long-chain fatty acid transmembrane transporter activity"/>
    <property type="evidence" value="ECO:0007669"/>
    <property type="project" value="TreeGrafter"/>
</dbReference>
<keyword evidence="4" id="KW-0547">Nucleotide-binding</keyword>
<reference evidence="11 12" key="1">
    <citation type="journal article" date="2018" name="Genome Biol. Evol.">
        <title>Multiple Roots of Fruiting Body Formation in Amoebozoa.</title>
        <authorList>
            <person name="Hillmann F."/>
            <person name="Forbes G."/>
            <person name="Novohradska S."/>
            <person name="Ferling I."/>
            <person name="Riege K."/>
            <person name="Groth M."/>
            <person name="Westermann M."/>
            <person name="Marz M."/>
            <person name="Spaller T."/>
            <person name="Winckler T."/>
            <person name="Schaap P."/>
            <person name="Glockner G."/>
        </authorList>
    </citation>
    <scope>NUCLEOTIDE SEQUENCE [LARGE SCALE GENOMIC DNA]</scope>
    <source>
        <strain evidence="11 12">Jena</strain>
    </source>
</reference>
<dbReference type="Pfam" id="PF06472">
    <property type="entry name" value="ABC_membrane_2"/>
    <property type="match status" value="1"/>
</dbReference>
<dbReference type="FunCoup" id="A0A2P6NVF0">
    <property type="interactions" value="61"/>
</dbReference>
<evidence type="ECO:0000256" key="2">
    <source>
        <dbReference type="ARBA" id="ARBA00022448"/>
    </source>
</evidence>
<dbReference type="InterPro" id="IPR027417">
    <property type="entry name" value="P-loop_NTPase"/>
</dbReference>
<evidence type="ECO:0000256" key="8">
    <source>
        <dbReference type="SAM" id="Phobius"/>
    </source>
</evidence>
<dbReference type="OrthoDB" id="422637at2759"/>
<dbReference type="GO" id="GO:0042760">
    <property type="term" value="P:very long-chain fatty acid catabolic process"/>
    <property type="evidence" value="ECO:0007669"/>
    <property type="project" value="TreeGrafter"/>
</dbReference>